<dbReference type="NCBIfam" id="TIGR01643">
    <property type="entry name" value="YD_repeat_2x"/>
    <property type="match status" value="1"/>
</dbReference>
<organism evidence="3 4">
    <name type="scientific">Streptomyces nymphaeiformis</name>
    <dbReference type="NCBI Taxonomy" id="2663842"/>
    <lineage>
        <taxon>Bacteria</taxon>
        <taxon>Bacillati</taxon>
        <taxon>Actinomycetota</taxon>
        <taxon>Actinomycetes</taxon>
        <taxon>Kitasatosporales</taxon>
        <taxon>Streptomycetaceae</taxon>
        <taxon>Streptomyces</taxon>
    </lineage>
</organism>
<feature type="region of interest" description="Disordered" evidence="1">
    <location>
        <begin position="1"/>
        <end position="30"/>
    </location>
</feature>
<dbReference type="InterPro" id="IPR050708">
    <property type="entry name" value="T6SS_VgrG/RHS"/>
</dbReference>
<dbReference type="NCBIfam" id="TIGR03696">
    <property type="entry name" value="Rhs_assc_core"/>
    <property type="match status" value="1"/>
</dbReference>
<dbReference type="InterPro" id="IPR006530">
    <property type="entry name" value="YD"/>
</dbReference>
<evidence type="ECO:0000256" key="1">
    <source>
        <dbReference type="SAM" id="MobiDB-lite"/>
    </source>
</evidence>
<dbReference type="CDD" id="cd00081">
    <property type="entry name" value="Hint"/>
    <property type="match status" value="1"/>
</dbReference>
<dbReference type="PANTHER" id="PTHR32305">
    <property type="match status" value="1"/>
</dbReference>
<dbReference type="GO" id="GO:0016539">
    <property type="term" value="P:intein-mediated protein splicing"/>
    <property type="evidence" value="ECO:0007669"/>
    <property type="project" value="InterPro"/>
</dbReference>
<proteinExistence type="predicted"/>
<name>A0A7W7XDU7_9ACTN</name>
<dbReference type="InterPro" id="IPR022385">
    <property type="entry name" value="Rhs_assc_core"/>
</dbReference>
<dbReference type="InterPro" id="IPR036844">
    <property type="entry name" value="Hint_dom_sf"/>
</dbReference>
<dbReference type="PANTHER" id="PTHR32305:SF17">
    <property type="entry name" value="TRNA NUCLEASE WAPA"/>
    <property type="match status" value="1"/>
</dbReference>
<reference evidence="3 4" key="1">
    <citation type="submission" date="2020-08" db="EMBL/GenBank/DDBJ databases">
        <title>Genomic Encyclopedia of Type Strains, Phase III (KMG-III): the genomes of soil and plant-associated and newly described type strains.</title>
        <authorList>
            <person name="Whitman W."/>
        </authorList>
    </citation>
    <scope>NUCLEOTIDE SEQUENCE [LARGE SCALE GENOMIC DNA]</scope>
    <source>
        <strain evidence="3 4">SFB5A</strain>
    </source>
</reference>
<keyword evidence="4" id="KW-1185">Reference proteome</keyword>
<evidence type="ECO:0000313" key="4">
    <source>
        <dbReference type="Proteomes" id="UP000582643"/>
    </source>
</evidence>
<evidence type="ECO:0000313" key="3">
    <source>
        <dbReference type="EMBL" id="MBB4985114.1"/>
    </source>
</evidence>
<dbReference type="Gene3D" id="2.170.16.10">
    <property type="entry name" value="Hedgehog/Intein (Hint) domain"/>
    <property type="match status" value="1"/>
</dbReference>
<feature type="region of interest" description="Disordered" evidence="1">
    <location>
        <begin position="1834"/>
        <end position="1896"/>
    </location>
</feature>
<dbReference type="EMBL" id="JACHJY010000009">
    <property type="protein sequence ID" value="MBB4985114.1"/>
    <property type="molecule type" value="Genomic_DNA"/>
</dbReference>
<dbReference type="Pfam" id="PF07591">
    <property type="entry name" value="PT-HINT"/>
    <property type="match status" value="1"/>
</dbReference>
<feature type="domain" description="Hint" evidence="2">
    <location>
        <begin position="2005"/>
        <end position="2110"/>
    </location>
</feature>
<gene>
    <name evidence="3" type="ORF">GGE06_006064</name>
</gene>
<dbReference type="InterPro" id="IPR030934">
    <property type="entry name" value="Intein_C"/>
</dbReference>
<protein>
    <submittedName>
        <fullName evidence="3">RHS repeat-associated protein</fullName>
    </submittedName>
</protein>
<dbReference type="SMART" id="SM00306">
    <property type="entry name" value="HintN"/>
    <property type="match status" value="1"/>
</dbReference>
<dbReference type="PROSITE" id="PS50818">
    <property type="entry name" value="INTEIN_C_TER"/>
    <property type="match status" value="1"/>
</dbReference>
<feature type="region of interest" description="Disordered" evidence="1">
    <location>
        <begin position="1274"/>
        <end position="1295"/>
    </location>
</feature>
<dbReference type="InterPro" id="IPR031325">
    <property type="entry name" value="RHS_repeat"/>
</dbReference>
<dbReference type="Pfam" id="PF05593">
    <property type="entry name" value="RHS_repeat"/>
    <property type="match status" value="1"/>
</dbReference>
<dbReference type="InterPro" id="IPR006141">
    <property type="entry name" value="Intein_N"/>
</dbReference>
<dbReference type="InterPro" id="IPR003587">
    <property type="entry name" value="Hint_dom_N"/>
</dbReference>
<accession>A0A7W7XDU7</accession>
<sequence>MPKTKSVNGTDYIPTGLKRRPKADPPWQAPPVTWPAAATQQLTVDAGVQNRVTVGGVPVRLGRAASHAKKTSAGSDRLELAVKDRATAQKAGVDGLLMSLRDTDSASASSNRLDVEIDYTAIRGAYAAGWSSRLRLVTLPACALTTPEKPECRKQTPLATENDTKNHTLSATLTTAGSATPQVPATGAAAKTSATLSSLAMSTSGATVLAATAGASGSEGSFKATSLSASGSWSAEGNSGGFGWSVPIDVPTAPGGLVPKIALSYNSSAIDGRTASTNNQPSWIGEGWEYSPGFIERRYASCENDKQGGNNTANTGDLCWKSENATLSLNGSSNELVWDAAKSTWKLEGDDGSRIERVYDSEPNNSGDEDSEYWKVTTTDGTQYWFGKNRLPGWATGETETNSVFTVPVYGNHTGEQGHADDYASSAEQQGWRWSLDYVVDPHGNAMALYYTKEQGYYAQNSKIDDPKSYTRGGYLNRIDYGLRAGAVYTTTNPAGRVTFTTGNRCTATDCTFDKAHATSWPDTPVDLNCTSGTECLQGAPSFWSKQRLTSINTYSLVGSTLQPVDMWALTQSFPATGDTSTPSLWLDSVQRTAKAGALADITLNPTVFDGELMANRVDAAEGRPALNRKRITSITNETGGQTLVTYHPTDCTPTTLPTEDNNSKRCYPSWWTPDGYVDPVKDWFHKYLVWTVTETDTTGGSGSESKTTSYNYANGPYWRRDTSEFTLDKHRSWNVYRGYGTVRTYTGTTNRVKTENTYYLGMAGDTLANGTPRTVATINGITDREDFVGRVASSATYDKNGTDGKIVIKTTYTPWESAATATQTVKGITDPDKPNDPAPTLQPKTAYLAGTATEKASALLDNGTWRTLTTNRTFDSTYGLLLKESDDGAGTVEARCTYINYVTPDTSDWLIAYPSEVVSTDNTNCLSRPNETTGQARTYYDNQALGAAPELGKANPTRTEQLSEYKPDLTPVWDTVVQASHDQYGRVVTLKGQDGQPVTTTYAPATGAQPTTISVTNVKNHTTSTTFDGMRGLTLTAKDANNRTSSSEYDALGRLTKGWSTGRATTEQPNATITYNLSNSIPSTVTTKKLYENGTWGTSTTFYDSLLRARQTQTDAIGTTGRVVSETFYDNHGRAYLTNAPFYNSAAVSNTMLVVTPNQIPQALRNEYDGRGRIIESVQLSLNVEKWRTSTTYGDYWTASVPPAGGTATLTLADVRGRTVEERQYKDRNPLIGAAATQYEKTTRSYDKAGLLAAVTDTSKRNSWTYTYDLRGRPTGTTDPDKGASSTHYNTDGRVDTVSDSRGTLATTYDELGRKTSLRTGSVTGTKLAEWTYDMAGGLGLPATSTRYDSSITANAAYKTAVKGYDSTGQPTGTTVTIPSVTGEELLAGTYTVATTATPVSGLPETAAYSTTNTNATTHLPAETVTNHFGSQDMLGIVDGTLSQVYLRGAGYTPFGELAQAQLGNLGRLVTQTNTYEESTRRLITSKVDREATGPATPSSITYSYDPVGNITSIRDAQDDGASLDQQCFTYDWARRITEAWTTGDACATKPVNGTGIPNLGTVEPYWTSWTFTDTGQRATETLHKAGAITADTTRTYAYPTTAGAAQAHGVRTVTATGGVTGTDTYTYDTTGNLIKKAPANAGPVQDLTWNEEGKLATSTISGKTTSFLYDAEGTRIIKRDPTTTTLYLPGGQELALTRKVGTTPAVIAGGTRYYTVPGGSAIRTSNDGKVRLLVADHHNTNTLSFSATTLTFNRRRTLPYGGQRGAAPAFWPGQKGFVDGDIDSTTGFTHIGARDYDTSLGQFISADPLFEIDKPQTLNGYSYTVQNPITFSDPTGLGIDDGTGHTERPGKKKGEGTGVPRGTNAGTNSSDSEGSGGSDAGQLGDSGIYLPVEDDEEAPDGFFATFNAELPKRTAQWKKETGDDKLPRDQIAALGMEVCSDLGTCTDAQMAYLYDVYVTPILKEAPEWAMGGGRGVAAGPGLRRVIESIKSRKGISSAAGCPPNSFTPDTLVLMADGTTKRIEDVRKGDRVLATDPETGETRFEEVTAEIKGHGTKKMVKVTIDIDGDSGTATASVTATDGHPFWVPELGEWIEATDLQEGSWLQVAREGSYVQVESIKRWTATEATVYNLTVESLHTYYVLAGQTPVLVHNSTCPTGAANGEKLRRQLAEEAGQLPGIRSADDIFDTPSTLRGGVTPDQVKPFFEGKPGWRQEGLGRGKNAGGGWVIREYTDRGNPTGRMLRWNPGGGHHGDGAYWRVVGPEGDLGGIIR</sequence>
<dbReference type="SUPFAM" id="SSF51294">
    <property type="entry name" value="Hedgehog/intein (Hint) domain"/>
    <property type="match status" value="1"/>
</dbReference>
<dbReference type="PROSITE" id="PS50817">
    <property type="entry name" value="INTEIN_N_TER"/>
    <property type="match status" value="1"/>
</dbReference>
<evidence type="ECO:0000259" key="2">
    <source>
        <dbReference type="SMART" id="SM00306"/>
    </source>
</evidence>
<dbReference type="NCBIfam" id="TIGR01443">
    <property type="entry name" value="intein_Cterm"/>
    <property type="match status" value="1"/>
</dbReference>
<feature type="region of interest" description="Disordered" evidence="1">
    <location>
        <begin position="2192"/>
        <end position="2218"/>
    </location>
</feature>
<dbReference type="RefSeq" id="WP_184932293.1">
    <property type="nucleotide sequence ID" value="NZ_JACHJY010000009.1"/>
</dbReference>
<comment type="caution">
    <text evidence="3">The sequence shown here is derived from an EMBL/GenBank/DDBJ whole genome shotgun (WGS) entry which is preliminary data.</text>
</comment>
<dbReference type="Proteomes" id="UP000582643">
    <property type="component" value="Unassembled WGS sequence"/>
</dbReference>
<feature type="compositionally biased region" description="Basic and acidic residues" evidence="1">
    <location>
        <begin position="1844"/>
        <end position="1857"/>
    </location>
</feature>
<dbReference type="Gene3D" id="2.180.10.10">
    <property type="entry name" value="RHS repeat-associated core"/>
    <property type="match status" value="2"/>
</dbReference>